<dbReference type="SUPFAM" id="SSF53098">
    <property type="entry name" value="Ribonuclease H-like"/>
    <property type="match status" value="1"/>
</dbReference>
<dbReference type="SUPFAM" id="SSF56219">
    <property type="entry name" value="DNase I-like"/>
    <property type="match status" value="1"/>
</dbReference>
<name>A0A812JHV5_9DINO</name>
<dbReference type="SUPFAM" id="SSF56672">
    <property type="entry name" value="DNA/RNA polymerases"/>
    <property type="match status" value="1"/>
</dbReference>
<dbReference type="OrthoDB" id="410381at2759"/>
<feature type="region of interest" description="Disordered" evidence="1">
    <location>
        <begin position="1091"/>
        <end position="1122"/>
    </location>
</feature>
<feature type="domain" description="RNase H type-1" evidence="3">
    <location>
        <begin position="1208"/>
        <end position="1376"/>
    </location>
</feature>
<dbReference type="CDD" id="cd01650">
    <property type="entry name" value="RT_nLTR_like"/>
    <property type="match status" value="1"/>
</dbReference>
<dbReference type="Pfam" id="PF00075">
    <property type="entry name" value="RNase_H"/>
    <property type="match status" value="1"/>
</dbReference>
<sequence>MRGLGVTGGETDQELKVKVLLTRMAEQQWDIVCLTDLQFPEDGIREYHFGGREWFLLVRGMVGFLLSDVWYDWWEQGGGVVYQRRTRAAAISIPRRGWRRGLWICSVYAPTSASGVRERTALRQEVSVLVEAAPPTTMVIIAGDFNAEMGNNVDVSRSGHSIMGPFAGPKVTKPGAEWRDWCERNGFREAGSRFKQRRRCTWRHPRYRSDHELDHFLVREQDLWHLQSCRILYDGPSVKGSWTGYTDHNPVECVLRVGKWWRPKKGRRASKQNRDLAKLRGSGGQAKELRERWQGLVESRLRDLRQELDGTVDETYKWERVCEVCRGVALEVCGVVKDAGGSPWLQLHAKELQELDEGIREAQLRDAAAGEQEDVAVRARFRRRLHEARRCKRLSVRGWKEDWLRERAQEADALIGTPEAHGVFKIVKQLLAAIKGDRRGGGRVRSSGKEELEAWKDHFEAIQAGRGQVTEAVWGDVEDRPEEPGLADFPTWEEMLRAIRDMKYGKAGGVDGMVAEYFKWAGRELHERLFEFLTFSWRSATRADAGREAELWPEAWRVGIVVPIWKRKGNWKDKNSWRGITLLSVGSKVLARICAHRLARWTQPWLNALQFGFRPGSGVDDIQQITRGVLEEAAHSAHDRVYLFRFYDLEKAYPKVARGALWKALEKKGCPMSFLRVLRGIHEDPKCKVRHQGRLSSTFVPERGLREGCPSSPILFNVYHHCVMEVFRARRSRRAEQEGQTPGLNWVFKVDGKVGKRRLDRIEEGRNIKRVCLGDFAYADDTGIMGEAAEVRGAENVLVQTIRDFEGKVNQEKTEGLRVMREARPGTDVPWLGEAGTVKHVGAMLAERAGHAAETHKRAQKAAGKVSEVSGAWLRGRTKHYARTDISVSTPIKVLKAIIKGTLMSFARTRAWQTNQIKRMQGVIHIAIRRCLGYRLRDLRKAGITNEVLRNLAQWEKFDTAVRRASLLWLGHVARMPVEAPQKQVLFGWIDGHGAKMRCPFKQAQWLNSCLRHAGIPEMDWFRKAQNRSKWREEVCRAFPVEVVLQGRERELDKWRLGRPVPEWATVQGEPEPEREHECSEDELGIRLKGHAPGHETQMYKSQKRRRRLRTDRRAGRGQGKPTCPVCQKQFGKFNQLSFHYEAEHAICDPTLTTVQSFTCQTCQETFRRAGQLKGHVCPAVGVLERMRTVDTVEDFVGWEDAVAQPPLPQELHVYTDGSRGSEGGTSAGWGVAVFGSQQGQVQTDMWREADPWLAALYGPVLTQVYDKLWLGATEHTNNTGELSAIGEACRYLMDLHERMPPEWSRTVYLYYDSEYAYGVATRLTRAQANQVLAETVAGLVSAVRRLFVLHFKHVKGHSANRGNEIADALARRGAMGRGLWAADDVFLRGSFWWFKQQCLLTLAMAPRDGDRKRKLEDLQDRVGELAARQEEHGQRLDRLDLALEREVAYRHLRVEGSKGLEALFKQVEDGGMDRGQIRARAARVLVEEVREAVESPADEAHLQETAQSLSNRKRACPTVEARMAAARAFGTVESQGLVEWVQPGNRGSFSVRLAAGEPSRVAFEGVRKELNWVLFVLARAKVGPGTQIYPDRGPATRRMERGRGKGHGRGKGAGGSEGQRGGGKGGARGGRERAGRD</sequence>
<dbReference type="InterPro" id="IPR013087">
    <property type="entry name" value="Znf_C2H2_type"/>
</dbReference>
<feature type="compositionally biased region" description="Gly residues" evidence="1">
    <location>
        <begin position="1612"/>
        <end position="1629"/>
    </location>
</feature>
<dbReference type="Gene3D" id="3.60.10.10">
    <property type="entry name" value="Endonuclease/exonuclease/phosphatase"/>
    <property type="match status" value="1"/>
</dbReference>
<dbReference type="GO" id="GO:0004523">
    <property type="term" value="F:RNA-DNA hybrid ribonuclease activity"/>
    <property type="evidence" value="ECO:0007669"/>
    <property type="project" value="InterPro"/>
</dbReference>
<dbReference type="InterPro" id="IPR002156">
    <property type="entry name" value="RNaseH_domain"/>
</dbReference>
<dbReference type="PANTHER" id="PTHR47027:SF20">
    <property type="entry name" value="REVERSE TRANSCRIPTASE-LIKE PROTEIN WITH RNA-DIRECTED DNA POLYMERASE DOMAIN"/>
    <property type="match status" value="1"/>
</dbReference>
<proteinExistence type="predicted"/>
<evidence type="ECO:0008006" key="6">
    <source>
        <dbReference type="Google" id="ProtNLM"/>
    </source>
</evidence>
<dbReference type="GO" id="GO:0003676">
    <property type="term" value="F:nucleic acid binding"/>
    <property type="evidence" value="ECO:0007669"/>
    <property type="project" value="InterPro"/>
</dbReference>
<dbReference type="PANTHER" id="PTHR47027">
    <property type="entry name" value="REVERSE TRANSCRIPTASE DOMAIN-CONTAINING PROTEIN"/>
    <property type="match status" value="1"/>
</dbReference>
<dbReference type="Gene3D" id="3.30.420.10">
    <property type="entry name" value="Ribonuclease H-like superfamily/Ribonuclease H"/>
    <property type="match status" value="1"/>
</dbReference>
<dbReference type="InterPro" id="IPR012337">
    <property type="entry name" value="RNaseH-like_sf"/>
</dbReference>
<feature type="compositionally biased region" description="Basic residues" evidence="1">
    <location>
        <begin position="1102"/>
        <end position="1111"/>
    </location>
</feature>
<organism evidence="4 5">
    <name type="scientific">Symbiodinium natans</name>
    <dbReference type="NCBI Taxonomy" id="878477"/>
    <lineage>
        <taxon>Eukaryota</taxon>
        <taxon>Sar</taxon>
        <taxon>Alveolata</taxon>
        <taxon>Dinophyceae</taxon>
        <taxon>Suessiales</taxon>
        <taxon>Symbiodiniaceae</taxon>
        <taxon>Symbiodinium</taxon>
    </lineage>
</organism>
<evidence type="ECO:0000259" key="3">
    <source>
        <dbReference type="PROSITE" id="PS50879"/>
    </source>
</evidence>
<protein>
    <recommendedName>
        <fullName evidence="6">RNase H type-1 domain-containing protein</fullName>
    </recommendedName>
</protein>
<dbReference type="InterPro" id="IPR043502">
    <property type="entry name" value="DNA/RNA_pol_sf"/>
</dbReference>
<dbReference type="PROSITE" id="PS50879">
    <property type="entry name" value="RNASE_H_1"/>
    <property type="match status" value="1"/>
</dbReference>
<dbReference type="InterPro" id="IPR036397">
    <property type="entry name" value="RNaseH_sf"/>
</dbReference>
<dbReference type="Pfam" id="PF00078">
    <property type="entry name" value="RVT_1"/>
    <property type="match status" value="1"/>
</dbReference>
<dbReference type="Proteomes" id="UP000604046">
    <property type="component" value="Unassembled WGS sequence"/>
</dbReference>
<dbReference type="Gene3D" id="3.30.160.60">
    <property type="entry name" value="Classic Zinc Finger"/>
    <property type="match status" value="1"/>
</dbReference>
<accession>A0A812JHV5</accession>
<gene>
    <name evidence="4" type="ORF">SNAT2548_LOCUS6651</name>
</gene>
<dbReference type="InterPro" id="IPR000477">
    <property type="entry name" value="RT_dom"/>
</dbReference>
<evidence type="ECO:0000313" key="4">
    <source>
        <dbReference type="EMBL" id="CAE7207015.1"/>
    </source>
</evidence>
<dbReference type="PROSITE" id="PS00028">
    <property type="entry name" value="ZINC_FINGER_C2H2_1"/>
    <property type="match status" value="1"/>
</dbReference>
<comment type="caution">
    <text evidence="4">The sequence shown here is derived from an EMBL/GenBank/DDBJ whole genome shotgun (WGS) entry which is preliminary data.</text>
</comment>
<feature type="region of interest" description="Disordered" evidence="1">
    <location>
        <begin position="1586"/>
        <end position="1638"/>
    </location>
</feature>
<dbReference type="EMBL" id="CAJNDS010000446">
    <property type="protein sequence ID" value="CAE7207015.1"/>
    <property type="molecule type" value="Genomic_DNA"/>
</dbReference>
<evidence type="ECO:0000259" key="2">
    <source>
        <dbReference type="PROSITE" id="PS50878"/>
    </source>
</evidence>
<dbReference type="InterPro" id="IPR036691">
    <property type="entry name" value="Endo/exonu/phosph_ase_sf"/>
</dbReference>
<evidence type="ECO:0000256" key="1">
    <source>
        <dbReference type="SAM" id="MobiDB-lite"/>
    </source>
</evidence>
<feature type="domain" description="Reverse transcriptase" evidence="2">
    <location>
        <begin position="545"/>
        <end position="836"/>
    </location>
</feature>
<evidence type="ECO:0000313" key="5">
    <source>
        <dbReference type="Proteomes" id="UP000604046"/>
    </source>
</evidence>
<reference evidence="4" key="1">
    <citation type="submission" date="2021-02" db="EMBL/GenBank/DDBJ databases">
        <authorList>
            <person name="Dougan E. K."/>
            <person name="Rhodes N."/>
            <person name="Thang M."/>
            <person name="Chan C."/>
        </authorList>
    </citation>
    <scope>NUCLEOTIDE SEQUENCE</scope>
</reference>
<dbReference type="PROSITE" id="PS50878">
    <property type="entry name" value="RT_POL"/>
    <property type="match status" value="1"/>
</dbReference>
<keyword evidence="5" id="KW-1185">Reference proteome</keyword>